<gene>
    <name evidence="2" type="ORF">A3J43_02225</name>
</gene>
<dbReference type="Gene3D" id="1.10.10.10">
    <property type="entry name" value="Winged helix-like DNA-binding domain superfamily/Winged helix DNA-binding domain"/>
    <property type="match status" value="1"/>
</dbReference>
<proteinExistence type="predicted"/>
<dbReference type="InterPro" id="IPR002831">
    <property type="entry name" value="Tscrpt_reg_TrmB_N"/>
</dbReference>
<dbReference type="Pfam" id="PF01978">
    <property type="entry name" value="TrmB"/>
    <property type="match status" value="1"/>
</dbReference>
<evidence type="ECO:0000313" key="2">
    <source>
        <dbReference type="EMBL" id="OGL78823.1"/>
    </source>
</evidence>
<evidence type="ECO:0000259" key="1">
    <source>
        <dbReference type="Pfam" id="PF01978"/>
    </source>
</evidence>
<dbReference type="STRING" id="1802397.A3J43_02225"/>
<comment type="caution">
    <text evidence="2">The sequence shown here is derived from an EMBL/GenBank/DDBJ whole genome shotgun (WGS) entry which is preliminary data.</text>
</comment>
<dbReference type="InterPro" id="IPR036390">
    <property type="entry name" value="WH_DNA-bd_sf"/>
</dbReference>
<dbReference type="EMBL" id="MGEF01000024">
    <property type="protein sequence ID" value="OGL78823.1"/>
    <property type="molecule type" value="Genomic_DNA"/>
</dbReference>
<sequence length="258" mass="29018">MEIRAYLKDFGLSSKEIEVYLALLNGGAQPVRKIAADTGVNRGTTYDILKSLIAQGLVSYYHKKTHQYFIAEDPEKLTDAITQKERQLTALRGKLESFIPELKSLFQKTGDKPVVRFYEGVAGVRMVLADVLDACEAAKEGYCVYSSADVRPYLHAAYPRFTEERIQRGIEVKVIAIGEGGQLKGLDARRWLTKEKKVEAPTYTLIYRGKVALVSVNDAKEPYGMIIEDAGIAATQRFIFEWIWGQLEVEDQKSKVKS</sequence>
<dbReference type="Proteomes" id="UP000176604">
    <property type="component" value="Unassembled WGS sequence"/>
</dbReference>
<protein>
    <recommendedName>
        <fullName evidence="1">Transcription regulator TrmB N-terminal domain-containing protein</fullName>
    </recommendedName>
</protein>
<dbReference type="PANTHER" id="PTHR34293">
    <property type="entry name" value="HTH-TYPE TRANSCRIPTIONAL REGULATOR TRMBL2"/>
    <property type="match status" value="1"/>
</dbReference>
<feature type="domain" description="Transcription regulator TrmB N-terminal" evidence="1">
    <location>
        <begin position="7"/>
        <end position="70"/>
    </location>
</feature>
<name>A0A1F7UKK8_9BACT</name>
<reference evidence="2 3" key="1">
    <citation type="journal article" date="2016" name="Nat. Commun.">
        <title>Thousands of microbial genomes shed light on interconnected biogeochemical processes in an aquifer system.</title>
        <authorList>
            <person name="Anantharaman K."/>
            <person name="Brown C.T."/>
            <person name="Hug L.A."/>
            <person name="Sharon I."/>
            <person name="Castelle C.J."/>
            <person name="Probst A.J."/>
            <person name="Thomas B.C."/>
            <person name="Singh A."/>
            <person name="Wilkins M.J."/>
            <person name="Karaoz U."/>
            <person name="Brodie E.L."/>
            <person name="Williams K.H."/>
            <person name="Hubbard S.S."/>
            <person name="Banfield J.F."/>
        </authorList>
    </citation>
    <scope>NUCLEOTIDE SEQUENCE [LARGE SCALE GENOMIC DNA]</scope>
</reference>
<dbReference type="InterPro" id="IPR051797">
    <property type="entry name" value="TrmB-like"/>
</dbReference>
<dbReference type="SUPFAM" id="SSF46785">
    <property type="entry name" value="Winged helix' DNA-binding domain"/>
    <property type="match status" value="1"/>
</dbReference>
<dbReference type="AlphaFoldDB" id="A0A1F7UKK8"/>
<evidence type="ECO:0000313" key="3">
    <source>
        <dbReference type="Proteomes" id="UP000176604"/>
    </source>
</evidence>
<dbReference type="PANTHER" id="PTHR34293:SF1">
    <property type="entry name" value="HTH-TYPE TRANSCRIPTIONAL REGULATOR TRMBL2"/>
    <property type="match status" value="1"/>
</dbReference>
<accession>A0A1F7UKK8</accession>
<organism evidence="2 3">
    <name type="scientific">Candidatus Uhrbacteria bacterium RIFCSPHIGHO2_12_FULL_54_23</name>
    <dbReference type="NCBI Taxonomy" id="1802397"/>
    <lineage>
        <taxon>Bacteria</taxon>
        <taxon>Candidatus Uhriibacteriota</taxon>
    </lineage>
</organism>
<dbReference type="InterPro" id="IPR036388">
    <property type="entry name" value="WH-like_DNA-bd_sf"/>
</dbReference>